<keyword evidence="2 6" id="KW-0808">Transferase</keyword>
<evidence type="ECO:0000256" key="2">
    <source>
        <dbReference type="ARBA" id="ARBA00022679"/>
    </source>
</evidence>
<dbReference type="EMBL" id="JBHTBH010000016">
    <property type="protein sequence ID" value="MFC7331163.1"/>
    <property type="molecule type" value="Genomic_DNA"/>
</dbReference>
<name>A0ABW2KP75_9ACTN</name>
<evidence type="ECO:0000259" key="5">
    <source>
        <dbReference type="Pfam" id="PF13439"/>
    </source>
</evidence>
<dbReference type="EC" id="2.4.-.-" evidence="6"/>
<evidence type="ECO:0000256" key="1">
    <source>
        <dbReference type="ARBA" id="ARBA00022676"/>
    </source>
</evidence>
<dbReference type="Pfam" id="PF00534">
    <property type="entry name" value="Glycos_transf_1"/>
    <property type="match status" value="1"/>
</dbReference>
<dbReference type="PANTHER" id="PTHR45947:SF13">
    <property type="entry name" value="TRANSFERASE"/>
    <property type="match status" value="1"/>
</dbReference>
<dbReference type="Proteomes" id="UP001596540">
    <property type="component" value="Unassembled WGS sequence"/>
</dbReference>
<dbReference type="InterPro" id="IPR050194">
    <property type="entry name" value="Glycosyltransferase_grp1"/>
</dbReference>
<protein>
    <submittedName>
        <fullName evidence="6">Glycosyltransferase</fullName>
        <ecNumber evidence="6">2.4.-.-</ecNumber>
    </submittedName>
</protein>
<dbReference type="InterPro" id="IPR001296">
    <property type="entry name" value="Glyco_trans_1"/>
</dbReference>
<dbReference type="InterPro" id="IPR028098">
    <property type="entry name" value="Glyco_trans_4-like_N"/>
</dbReference>
<reference evidence="7" key="1">
    <citation type="journal article" date="2019" name="Int. J. Syst. Evol. Microbiol.">
        <title>The Global Catalogue of Microorganisms (GCM) 10K type strain sequencing project: providing services to taxonomists for standard genome sequencing and annotation.</title>
        <authorList>
            <consortium name="The Broad Institute Genomics Platform"/>
            <consortium name="The Broad Institute Genome Sequencing Center for Infectious Disease"/>
            <person name="Wu L."/>
            <person name="Ma J."/>
        </authorList>
    </citation>
    <scope>NUCLEOTIDE SEQUENCE [LARGE SCALE GENOMIC DNA]</scope>
    <source>
        <strain evidence="7">CGMCC 4.7382</strain>
    </source>
</reference>
<dbReference type="PANTHER" id="PTHR45947">
    <property type="entry name" value="SULFOQUINOVOSYL TRANSFERASE SQD2"/>
    <property type="match status" value="1"/>
</dbReference>
<keyword evidence="1 6" id="KW-0328">Glycosyltransferase</keyword>
<dbReference type="Pfam" id="PF13439">
    <property type="entry name" value="Glyco_transf_4"/>
    <property type="match status" value="1"/>
</dbReference>
<keyword evidence="7" id="KW-1185">Reference proteome</keyword>
<dbReference type="SUPFAM" id="SSF53756">
    <property type="entry name" value="UDP-Glycosyltransferase/glycogen phosphorylase"/>
    <property type="match status" value="1"/>
</dbReference>
<sequence>MRIAMVSEHASPLATLGGEDAGGQNVHVAELARALGALGHEVTVHTRRTARSQPDTLGFAPGVVVRHVTAGPARVLPKDGLLRYMPKFGDALARDWAAAPPDIVHAHFWMSGVAALRAAERLDLPVALTLHALGTVKRRFQGDRDTSPPERIGTERDIAHRAALVIATSAEERRELRSWQVPADRITVVPCGVDLGRFTPEGPAEPRGERPRLVSLGRLVPRKGVETVIRALVAVPDAELVVAGGPGETELVGDPEAVRLRRIAERAQVADRVRFLGRVARTDVPALLRSADIAVNVPWYEPFGISTVEAMACGVPVIASGVGGHLDTVVNRVTGLLVPPREPALLAVRLRRLLADPVSKDSYGIAAADRAVARYSWPLVARQTEDHYRAVLEDWRAGRRPGPARGAERPGPGHGRPAVATALSREGM</sequence>
<dbReference type="GO" id="GO:0016757">
    <property type="term" value="F:glycosyltransferase activity"/>
    <property type="evidence" value="ECO:0007669"/>
    <property type="project" value="UniProtKB-KW"/>
</dbReference>
<organism evidence="6 7">
    <name type="scientific">Marinactinospora rubrisoli</name>
    <dbReference type="NCBI Taxonomy" id="2715399"/>
    <lineage>
        <taxon>Bacteria</taxon>
        <taxon>Bacillati</taxon>
        <taxon>Actinomycetota</taxon>
        <taxon>Actinomycetes</taxon>
        <taxon>Streptosporangiales</taxon>
        <taxon>Nocardiopsidaceae</taxon>
        <taxon>Marinactinospora</taxon>
    </lineage>
</organism>
<evidence type="ECO:0000313" key="6">
    <source>
        <dbReference type="EMBL" id="MFC7331163.1"/>
    </source>
</evidence>
<evidence type="ECO:0000313" key="7">
    <source>
        <dbReference type="Proteomes" id="UP001596540"/>
    </source>
</evidence>
<accession>A0ABW2KP75</accession>
<dbReference type="RefSeq" id="WP_379873828.1">
    <property type="nucleotide sequence ID" value="NZ_JBHTBH010000016.1"/>
</dbReference>
<evidence type="ECO:0000259" key="4">
    <source>
        <dbReference type="Pfam" id="PF00534"/>
    </source>
</evidence>
<feature type="domain" description="Glycosyltransferase subfamily 4-like N-terminal" evidence="5">
    <location>
        <begin position="22"/>
        <end position="197"/>
    </location>
</feature>
<dbReference type="Gene3D" id="3.40.50.2000">
    <property type="entry name" value="Glycogen Phosphorylase B"/>
    <property type="match status" value="2"/>
</dbReference>
<feature type="region of interest" description="Disordered" evidence="3">
    <location>
        <begin position="399"/>
        <end position="428"/>
    </location>
</feature>
<feature type="domain" description="Glycosyl transferase family 1" evidence="4">
    <location>
        <begin position="207"/>
        <end position="365"/>
    </location>
</feature>
<proteinExistence type="predicted"/>
<gene>
    <name evidence="6" type="ORF">ACFQRF_25830</name>
</gene>
<comment type="caution">
    <text evidence="6">The sequence shown here is derived from an EMBL/GenBank/DDBJ whole genome shotgun (WGS) entry which is preliminary data.</text>
</comment>
<evidence type="ECO:0000256" key="3">
    <source>
        <dbReference type="SAM" id="MobiDB-lite"/>
    </source>
</evidence>